<dbReference type="AlphaFoldDB" id="A0A8S3W0Y2"/>
<dbReference type="InterPro" id="IPR004210">
    <property type="entry name" value="BESS_motif"/>
</dbReference>
<evidence type="ECO:0000256" key="1">
    <source>
        <dbReference type="PROSITE-ProRule" id="PRU00371"/>
    </source>
</evidence>
<evidence type="ECO:0000256" key="2">
    <source>
        <dbReference type="SAM" id="MobiDB-lite"/>
    </source>
</evidence>
<dbReference type="OrthoDB" id="118105at2759"/>
<feature type="compositionally biased region" description="Low complexity" evidence="2">
    <location>
        <begin position="703"/>
        <end position="719"/>
    </location>
</feature>
<gene>
    <name evidence="5" type="ORF">PAPOLLO_LOCUS779</name>
</gene>
<feature type="domain" description="MADF" evidence="3">
    <location>
        <begin position="740"/>
        <end position="843"/>
    </location>
</feature>
<feature type="region of interest" description="Disordered" evidence="2">
    <location>
        <begin position="1030"/>
        <end position="1050"/>
    </location>
</feature>
<dbReference type="InterPro" id="IPR039353">
    <property type="entry name" value="TF_Adf1"/>
</dbReference>
<feature type="region of interest" description="Disordered" evidence="2">
    <location>
        <begin position="186"/>
        <end position="209"/>
    </location>
</feature>
<dbReference type="Pfam" id="PF02944">
    <property type="entry name" value="BESS"/>
    <property type="match status" value="1"/>
</dbReference>
<evidence type="ECO:0000313" key="6">
    <source>
        <dbReference type="Proteomes" id="UP000691718"/>
    </source>
</evidence>
<dbReference type="InterPro" id="IPR006578">
    <property type="entry name" value="MADF-dom"/>
</dbReference>
<proteinExistence type="predicted"/>
<feature type="compositionally biased region" description="Acidic residues" evidence="2">
    <location>
        <begin position="846"/>
        <end position="855"/>
    </location>
</feature>
<reference evidence="5" key="1">
    <citation type="submission" date="2021-04" db="EMBL/GenBank/DDBJ databases">
        <authorList>
            <person name="Tunstrom K."/>
        </authorList>
    </citation>
    <scope>NUCLEOTIDE SEQUENCE</scope>
</reference>
<dbReference type="InterPro" id="IPR029526">
    <property type="entry name" value="PGBD"/>
</dbReference>
<dbReference type="GO" id="GO:0006357">
    <property type="term" value="P:regulation of transcription by RNA polymerase II"/>
    <property type="evidence" value="ECO:0007669"/>
    <property type="project" value="TreeGrafter"/>
</dbReference>
<accession>A0A8S3W0Y2</accession>
<feature type="compositionally biased region" description="Basic and acidic residues" evidence="2">
    <location>
        <begin position="785"/>
        <end position="803"/>
    </location>
</feature>
<feature type="region of interest" description="Disordered" evidence="2">
    <location>
        <begin position="1"/>
        <end position="147"/>
    </location>
</feature>
<dbReference type="PROSITE" id="PS51029">
    <property type="entry name" value="MADF"/>
    <property type="match status" value="1"/>
</dbReference>
<dbReference type="Proteomes" id="UP000691718">
    <property type="component" value="Unassembled WGS sequence"/>
</dbReference>
<evidence type="ECO:0000259" key="3">
    <source>
        <dbReference type="PROSITE" id="PS51029"/>
    </source>
</evidence>
<dbReference type="PANTHER" id="PTHR12243">
    <property type="entry name" value="MADF DOMAIN TRANSCRIPTION FACTOR"/>
    <property type="match status" value="1"/>
</dbReference>
<evidence type="ECO:0000259" key="4">
    <source>
        <dbReference type="PROSITE" id="PS51031"/>
    </source>
</evidence>
<feature type="compositionally biased region" description="Polar residues" evidence="2">
    <location>
        <begin position="80"/>
        <end position="101"/>
    </location>
</feature>
<dbReference type="PANTHER" id="PTHR12243:SF67">
    <property type="entry name" value="COREPRESSOR OF PANGOLIN, ISOFORM A-RELATED"/>
    <property type="match status" value="1"/>
</dbReference>
<feature type="region of interest" description="Disordered" evidence="2">
    <location>
        <begin position="846"/>
        <end position="891"/>
    </location>
</feature>
<dbReference type="EMBL" id="CAJQZP010000031">
    <property type="protein sequence ID" value="CAG4934103.1"/>
    <property type="molecule type" value="Genomic_DNA"/>
</dbReference>
<feature type="compositionally biased region" description="Basic and acidic residues" evidence="2">
    <location>
        <begin position="70"/>
        <end position="79"/>
    </location>
</feature>
<feature type="domain" description="BESS" evidence="4">
    <location>
        <begin position="912"/>
        <end position="951"/>
    </location>
</feature>
<protein>
    <submittedName>
        <fullName evidence="5">(apollo) hypothetical protein</fullName>
    </submittedName>
</protein>
<keyword evidence="1" id="KW-0539">Nucleus</keyword>
<dbReference type="GO" id="GO:0005667">
    <property type="term" value="C:transcription regulator complex"/>
    <property type="evidence" value="ECO:0007669"/>
    <property type="project" value="TreeGrafter"/>
</dbReference>
<feature type="compositionally biased region" description="Acidic residues" evidence="2">
    <location>
        <begin position="28"/>
        <end position="46"/>
    </location>
</feature>
<dbReference type="SMART" id="SM00595">
    <property type="entry name" value="MADF"/>
    <property type="match status" value="1"/>
</dbReference>
<feature type="compositionally biased region" description="Low complexity" evidence="2">
    <location>
        <begin position="193"/>
        <end position="207"/>
    </location>
</feature>
<evidence type="ECO:0000313" key="5">
    <source>
        <dbReference type="EMBL" id="CAG4934103.1"/>
    </source>
</evidence>
<dbReference type="GO" id="GO:0003677">
    <property type="term" value="F:DNA binding"/>
    <property type="evidence" value="ECO:0007669"/>
    <property type="project" value="InterPro"/>
</dbReference>
<keyword evidence="6" id="KW-1185">Reference proteome</keyword>
<feature type="region of interest" description="Disordered" evidence="2">
    <location>
        <begin position="783"/>
        <end position="803"/>
    </location>
</feature>
<feature type="compositionally biased region" description="Low complexity" evidence="2">
    <location>
        <begin position="1"/>
        <end position="17"/>
    </location>
</feature>
<feature type="compositionally biased region" description="Basic residues" evidence="2">
    <location>
        <begin position="676"/>
        <end position="686"/>
    </location>
</feature>
<feature type="compositionally biased region" description="Polar residues" evidence="2">
    <location>
        <begin position="856"/>
        <end position="871"/>
    </location>
</feature>
<dbReference type="Pfam" id="PF13843">
    <property type="entry name" value="DDE_Tnp_1_7"/>
    <property type="match status" value="1"/>
</dbReference>
<dbReference type="GO" id="GO:0005634">
    <property type="term" value="C:nucleus"/>
    <property type="evidence" value="ECO:0007669"/>
    <property type="project" value="UniProtKB-SubCell"/>
</dbReference>
<dbReference type="PROSITE" id="PS51031">
    <property type="entry name" value="BESS"/>
    <property type="match status" value="1"/>
</dbReference>
<dbReference type="Pfam" id="PF10545">
    <property type="entry name" value="MADF_DNA_bdg"/>
    <property type="match status" value="1"/>
</dbReference>
<comment type="caution">
    <text evidence="5">The sequence shown here is derived from an EMBL/GenBank/DDBJ whole genome shotgun (WGS) entry which is preliminary data.</text>
</comment>
<organism evidence="5 6">
    <name type="scientific">Parnassius apollo</name>
    <name type="common">Apollo butterfly</name>
    <name type="synonym">Papilio apollo</name>
    <dbReference type="NCBI Taxonomy" id="110799"/>
    <lineage>
        <taxon>Eukaryota</taxon>
        <taxon>Metazoa</taxon>
        <taxon>Ecdysozoa</taxon>
        <taxon>Arthropoda</taxon>
        <taxon>Hexapoda</taxon>
        <taxon>Insecta</taxon>
        <taxon>Pterygota</taxon>
        <taxon>Neoptera</taxon>
        <taxon>Endopterygota</taxon>
        <taxon>Lepidoptera</taxon>
        <taxon>Glossata</taxon>
        <taxon>Ditrysia</taxon>
        <taxon>Papilionoidea</taxon>
        <taxon>Papilionidae</taxon>
        <taxon>Parnassiinae</taxon>
        <taxon>Parnassini</taxon>
        <taxon>Parnassius</taxon>
        <taxon>Parnassius</taxon>
    </lineage>
</organism>
<feature type="region of interest" description="Disordered" evidence="2">
    <location>
        <begin position="675"/>
        <end position="724"/>
    </location>
</feature>
<name>A0A8S3W0Y2_PARAO</name>
<comment type="subcellular location">
    <subcellularLocation>
        <location evidence="1">Nucleus</location>
    </subcellularLocation>
</comment>
<sequence>MNSKPSTSKRSSSVKKTSFCKKRRNSSDEGEGIDMDFLEFSSDEEVYSQCDYQDGSSEEESDDSNLSIFDTRKQPEMIKHTSNTLQKSSSALTSTKSNNIASKPRPSHVSAKLSSASKTVDDIMPQSPKEMEDELMSQPPPANSRHIPSMEQAYNELPDLPDYLLRENMSTSSFSLLRSDVPTPDYCDGNLASEPHNSPSSSLPHSPIRNIAENLPSRKESSERGDLVSSSIFRSPIPNNAENLLSRDVAAAIRNEENIPSLDCPTETWSTDRSSMKTIYFTQSQELLVPPLANPFEVLRLLINDKLIDLIVQETNAHAVRVLSSPGVTDQSRITRWKELDLEREELWTFFGLLLHTGTIRLNSLKNQSRVWRQASSTRSRASLVVTYVACYCLLTRVGRAARPAYAQAYSVVLAGIRKMTDENEEFNNNIMYSEDDIAELEVEERDSIGKNRPRIIKRIRETEESDDEWRIVKGKGKKKRLHEDESLSTETDIEVYIACSEKLPKQFALERLFKENGITDIIRVKYLNPFKPYVYPVSQCSQCWRLGHIRKLCPFKKTICPKCGGEHENCDTKTFKCVNCSGTHMALARTCPAYLKERKLRELMAEFNCTYRMALTIYVAPTPHRQMDIQQECNYNTSKREAAKVQNVPTFAEVTANSILHNEDNISQCEIKVSSPRRRQIKKDKRSTERDTSLQSNRFEPSTSYSEANNNESSNKISFKSSGAHAPYCTTEMKIDTERVIIEVHLRPVLWDKRNELYKHRDAREAAWRDILKELAPNYENLSEEERKEADKKIQQRWRTARDTYQKDKISEKYQPSGSGSKKKKKKYSYYDILTFLDSTTETAGEESLCEEMSEQSNLETPNESTQPDTSRQESSHPTSKQKQVKSKKQAPSEFEAQLLECLKSNQLELESEDLAFFQSLQPSLKRFTRYQKLMFRTKVLNIVMEMESQTQPAYYSPIPTTSSSAFTELDSLSPINQDYQTNSIIQDTSSLNDNAISSAAVNDNETLISTESGLFNITSYDVIYTPATTSSTGESNVNAQDTNLQRNE</sequence>